<evidence type="ECO:0000256" key="5">
    <source>
        <dbReference type="ARBA" id="ARBA00022519"/>
    </source>
</evidence>
<dbReference type="InterPro" id="IPR001992">
    <property type="entry name" value="T2SS_GspF/T4SS_PilC_CS"/>
</dbReference>
<keyword evidence="8 10" id="KW-0472">Membrane</keyword>
<feature type="domain" description="Type II secretion system protein GspF" evidence="11">
    <location>
        <begin position="269"/>
        <end position="391"/>
    </location>
</feature>
<dbReference type="PANTHER" id="PTHR30012:SF0">
    <property type="entry name" value="TYPE II SECRETION SYSTEM PROTEIN F-RELATED"/>
    <property type="match status" value="1"/>
</dbReference>
<dbReference type="GO" id="GO:0009306">
    <property type="term" value="P:protein secretion"/>
    <property type="evidence" value="ECO:0007669"/>
    <property type="project" value="InterPro"/>
</dbReference>
<dbReference type="InterPro" id="IPR018076">
    <property type="entry name" value="T2SS_GspF_dom"/>
</dbReference>
<reference evidence="12 13" key="1">
    <citation type="submission" date="2019-05" db="EMBL/GenBank/DDBJ databases">
        <authorList>
            <consortium name="Pathogen Informatics"/>
        </authorList>
    </citation>
    <scope>NUCLEOTIDE SEQUENCE [LARGE SCALE GENOMIC DNA]</scope>
    <source>
        <strain evidence="12 13">NCTC503</strain>
    </source>
</reference>
<evidence type="ECO:0000256" key="3">
    <source>
        <dbReference type="ARBA" id="ARBA00022448"/>
    </source>
</evidence>
<dbReference type="KEGG" id="hhw:NCTC503_00958"/>
<dbReference type="GO" id="GO:0005886">
    <property type="term" value="C:plasma membrane"/>
    <property type="evidence" value="ECO:0007669"/>
    <property type="project" value="UniProtKB-SubCell"/>
</dbReference>
<evidence type="ECO:0000256" key="4">
    <source>
        <dbReference type="ARBA" id="ARBA00022475"/>
    </source>
</evidence>
<dbReference type="Pfam" id="PF00482">
    <property type="entry name" value="T2SSF"/>
    <property type="match status" value="2"/>
</dbReference>
<evidence type="ECO:0000256" key="2">
    <source>
        <dbReference type="ARBA" id="ARBA00005745"/>
    </source>
</evidence>
<sequence>MPVYQYTAKNVSGEVVTGKLTSENQQELKKSLYDKGLFLTKSKEQGSGLSLDKIFNRVKLKEFVIFCRQFSVILGAGLTVVEGVSIMSDQTESKKLREVLLDVHEQLLKGSVFSEALKAHSDVFPEFFINMIQVGEASGSLELILDRLAEYYEKENKMRKKVKGALTYPIVVIIVAIGVISLLMLKVLPMFADMLSGMGGELPLLTKIMMNISNFMAKNFLLLTLVNVSVVGGLAYYFTTEDGRYKWDAIKLNAPLIKKLTVKVVTSKFARSMGILLKSGIPIMNAMDIMTGLVGNKIIEEKFKGCSEEVRGGKGISKPLKNMNIFPPMLIHMVSVGENTGELDDMLTRTAVFFDEEVEETVEQLTTLIEPIMIIVLGSIVAVIILAVMLPMVSVMQNIQ</sequence>
<dbReference type="EMBL" id="LR590481">
    <property type="protein sequence ID" value="VTQ86622.1"/>
    <property type="molecule type" value="Genomic_DNA"/>
</dbReference>
<evidence type="ECO:0000313" key="13">
    <source>
        <dbReference type="Proteomes" id="UP000308489"/>
    </source>
</evidence>
<keyword evidence="6 9" id="KW-0812">Transmembrane</keyword>
<dbReference type="Proteomes" id="UP000308489">
    <property type="component" value="Chromosome 1"/>
</dbReference>
<keyword evidence="4" id="KW-1003">Cell membrane</keyword>
<evidence type="ECO:0000256" key="9">
    <source>
        <dbReference type="RuleBase" id="RU003923"/>
    </source>
</evidence>
<dbReference type="OrthoDB" id="9805682at2"/>
<evidence type="ECO:0000256" key="1">
    <source>
        <dbReference type="ARBA" id="ARBA00004429"/>
    </source>
</evidence>
<dbReference type="InterPro" id="IPR042094">
    <property type="entry name" value="T2SS_GspF_sf"/>
</dbReference>
<dbReference type="PRINTS" id="PR00812">
    <property type="entry name" value="BCTERIALGSPF"/>
</dbReference>
<keyword evidence="13" id="KW-1185">Reference proteome</keyword>
<feature type="domain" description="Type II secretion system protein GspF" evidence="11">
    <location>
        <begin position="66"/>
        <end position="189"/>
    </location>
</feature>
<organism evidence="12 13">
    <name type="scientific">Hathewaya histolytica</name>
    <name type="common">Clostridium histolyticum</name>
    <dbReference type="NCBI Taxonomy" id="1498"/>
    <lineage>
        <taxon>Bacteria</taxon>
        <taxon>Bacillati</taxon>
        <taxon>Bacillota</taxon>
        <taxon>Clostridia</taxon>
        <taxon>Eubacteriales</taxon>
        <taxon>Clostridiaceae</taxon>
        <taxon>Hathewaya</taxon>
    </lineage>
</organism>
<gene>
    <name evidence="12" type="primary">epsF_1</name>
    <name evidence="12" type="ORF">NCTC503_00958</name>
</gene>
<feature type="transmembrane region" description="Helical" evidence="10">
    <location>
        <begin position="220"/>
        <end position="238"/>
    </location>
</feature>
<accession>A0A4U9R5D4</accession>
<evidence type="ECO:0000256" key="10">
    <source>
        <dbReference type="SAM" id="Phobius"/>
    </source>
</evidence>
<dbReference type="PANTHER" id="PTHR30012">
    <property type="entry name" value="GENERAL SECRETION PATHWAY PROTEIN"/>
    <property type="match status" value="1"/>
</dbReference>
<dbReference type="FunFam" id="1.20.81.30:FF:000001">
    <property type="entry name" value="Type II secretion system protein F"/>
    <property type="match status" value="2"/>
</dbReference>
<dbReference type="PROSITE" id="PS00874">
    <property type="entry name" value="T2SP_F"/>
    <property type="match status" value="1"/>
</dbReference>
<keyword evidence="5" id="KW-0997">Cell inner membrane</keyword>
<evidence type="ECO:0000256" key="7">
    <source>
        <dbReference type="ARBA" id="ARBA00022989"/>
    </source>
</evidence>
<dbReference type="RefSeq" id="WP_138209664.1">
    <property type="nucleotide sequence ID" value="NZ_CBCSDB010000006.1"/>
</dbReference>
<evidence type="ECO:0000259" key="11">
    <source>
        <dbReference type="Pfam" id="PF00482"/>
    </source>
</evidence>
<dbReference type="AlphaFoldDB" id="A0A4U9R5D4"/>
<keyword evidence="3 9" id="KW-0813">Transport</keyword>
<keyword evidence="7 10" id="KW-1133">Transmembrane helix</keyword>
<evidence type="ECO:0000256" key="8">
    <source>
        <dbReference type="ARBA" id="ARBA00023136"/>
    </source>
</evidence>
<protein>
    <submittedName>
        <fullName evidence="12">Type II secretion system protein</fullName>
    </submittedName>
</protein>
<dbReference type="InterPro" id="IPR003004">
    <property type="entry name" value="GspF/PilC"/>
</dbReference>
<proteinExistence type="inferred from homology"/>
<comment type="subcellular location">
    <subcellularLocation>
        <location evidence="1">Cell inner membrane</location>
        <topology evidence="1">Multi-pass membrane protein</topology>
    </subcellularLocation>
    <subcellularLocation>
        <location evidence="9">Cell membrane</location>
        <topology evidence="9">Multi-pass membrane protein</topology>
    </subcellularLocation>
</comment>
<dbReference type="Gene3D" id="1.20.81.30">
    <property type="entry name" value="Type II secretion system (T2SS), domain F"/>
    <property type="match status" value="2"/>
</dbReference>
<evidence type="ECO:0000256" key="6">
    <source>
        <dbReference type="ARBA" id="ARBA00022692"/>
    </source>
</evidence>
<evidence type="ECO:0000313" key="12">
    <source>
        <dbReference type="EMBL" id="VTQ86622.1"/>
    </source>
</evidence>
<feature type="transmembrane region" description="Helical" evidence="10">
    <location>
        <begin position="372"/>
        <end position="393"/>
    </location>
</feature>
<feature type="transmembrane region" description="Helical" evidence="10">
    <location>
        <begin position="165"/>
        <end position="184"/>
    </location>
</feature>
<comment type="similarity">
    <text evidence="2 9">Belongs to the GSP F family.</text>
</comment>
<name>A0A4U9R5D4_HATHI</name>